<sequence>MAVLNQKTGGSFSLWAVVWGTFTGLVISLLGSVIIGAGYYFTGLSESTMPWLAAGLLFISVLTGAWTAACRAGSMGLLHGLGVAVLLFLLSWLFTATVIPAPVVPVSMAQKLVLTLVAGALGGVLGVGSNG</sequence>
<feature type="transmembrane region" description="Helical" evidence="1">
    <location>
        <begin position="109"/>
        <end position="128"/>
    </location>
</feature>
<gene>
    <name evidence="2" type="ORF">GFC01_14080</name>
</gene>
<feature type="transmembrane region" description="Helical" evidence="1">
    <location>
        <begin position="81"/>
        <end position="103"/>
    </location>
</feature>
<keyword evidence="1" id="KW-0472">Membrane</keyword>
<evidence type="ECO:0000313" key="3">
    <source>
        <dbReference type="Proteomes" id="UP000441717"/>
    </source>
</evidence>
<evidence type="ECO:0000256" key="1">
    <source>
        <dbReference type="SAM" id="Phobius"/>
    </source>
</evidence>
<organism evidence="2 3">
    <name type="scientific">Desulfofundulus thermobenzoicus</name>
    <dbReference type="NCBI Taxonomy" id="29376"/>
    <lineage>
        <taxon>Bacteria</taxon>
        <taxon>Bacillati</taxon>
        <taxon>Bacillota</taxon>
        <taxon>Clostridia</taxon>
        <taxon>Eubacteriales</taxon>
        <taxon>Peptococcaceae</taxon>
        <taxon>Desulfofundulus</taxon>
    </lineage>
</organism>
<evidence type="ECO:0000313" key="2">
    <source>
        <dbReference type="EMBL" id="MQL53365.1"/>
    </source>
</evidence>
<dbReference type="RefSeq" id="WP_152947840.1">
    <property type="nucleotide sequence ID" value="NZ_WHYR01000047.1"/>
</dbReference>
<feature type="transmembrane region" description="Helical" evidence="1">
    <location>
        <begin position="12"/>
        <end position="42"/>
    </location>
</feature>
<dbReference type="EMBL" id="WHYR01000047">
    <property type="protein sequence ID" value="MQL53365.1"/>
    <property type="molecule type" value="Genomic_DNA"/>
</dbReference>
<keyword evidence="1" id="KW-0812">Transmembrane</keyword>
<dbReference type="NCBIfam" id="TIGR04086">
    <property type="entry name" value="TIGR04086_membr"/>
    <property type="match status" value="1"/>
</dbReference>
<dbReference type="OrthoDB" id="1787318at2"/>
<keyword evidence="3" id="KW-1185">Reference proteome</keyword>
<proteinExistence type="predicted"/>
<feature type="transmembrane region" description="Helical" evidence="1">
    <location>
        <begin position="48"/>
        <end position="69"/>
    </location>
</feature>
<name>A0A6N7ITB7_9FIRM</name>
<comment type="caution">
    <text evidence="2">The sequence shown here is derived from an EMBL/GenBank/DDBJ whole genome shotgun (WGS) entry which is preliminary data.</text>
</comment>
<dbReference type="Pfam" id="PF12670">
    <property type="entry name" value="DUF3792"/>
    <property type="match status" value="1"/>
</dbReference>
<reference evidence="2 3" key="1">
    <citation type="submission" date="2019-10" db="EMBL/GenBank/DDBJ databases">
        <title>Comparative genomics of sulfur disproportionating microorganisms.</title>
        <authorList>
            <person name="Ward L.M."/>
            <person name="Bertran E."/>
            <person name="Johnston D."/>
        </authorList>
    </citation>
    <scope>NUCLEOTIDE SEQUENCE [LARGE SCALE GENOMIC DNA]</scope>
    <source>
        <strain evidence="2 3">DSM 14055</strain>
    </source>
</reference>
<accession>A0A6N7ITB7</accession>
<protein>
    <submittedName>
        <fullName evidence="2">TIGR04086 family membrane protein</fullName>
    </submittedName>
</protein>
<dbReference type="Proteomes" id="UP000441717">
    <property type="component" value="Unassembled WGS sequence"/>
</dbReference>
<keyword evidence="1" id="KW-1133">Transmembrane helix</keyword>
<dbReference type="InterPro" id="IPR023804">
    <property type="entry name" value="DUF3792_TM"/>
</dbReference>
<dbReference type="AlphaFoldDB" id="A0A6N7ITB7"/>